<evidence type="ECO:0000313" key="4">
    <source>
        <dbReference type="EMBL" id="GAA4859332.1"/>
    </source>
</evidence>
<dbReference type="InterPro" id="IPR002656">
    <property type="entry name" value="Acyl_transf_3_dom"/>
</dbReference>
<feature type="transmembrane region" description="Helical" evidence="2">
    <location>
        <begin position="70"/>
        <end position="92"/>
    </location>
</feature>
<feature type="transmembrane region" description="Helical" evidence="2">
    <location>
        <begin position="261"/>
        <end position="280"/>
    </location>
</feature>
<dbReference type="RefSeq" id="WP_345698336.1">
    <property type="nucleotide sequence ID" value="NZ_BAABIS010000001.1"/>
</dbReference>
<feature type="transmembrane region" description="Helical" evidence="2">
    <location>
        <begin position="37"/>
        <end position="58"/>
    </location>
</feature>
<feature type="transmembrane region" description="Helical" evidence="2">
    <location>
        <begin position="159"/>
        <end position="176"/>
    </location>
</feature>
<evidence type="ECO:0000256" key="2">
    <source>
        <dbReference type="SAM" id="Phobius"/>
    </source>
</evidence>
<protein>
    <submittedName>
        <fullName evidence="4">Acyltransferase</fullName>
    </submittedName>
</protein>
<keyword evidence="4" id="KW-0808">Transferase</keyword>
<feature type="transmembrane region" description="Helical" evidence="2">
    <location>
        <begin position="188"/>
        <end position="208"/>
    </location>
</feature>
<dbReference type="GO" id="GO:0016746">
    <property type="term" value="F:acyltransferase activity"/>
    <property type="evidence" value="ECO:0007669"/>
    <property type="project" value="UniProtKB-KW"/>
</dbReference>
<dbReference type="InterPro" id="IPR050879">
    <property type="entry name" value="Acyltransferase_3"/>
</dbReference>
<dbReference type="Pfam" id="PF01757">
    <property type="entry name" value="Acyl_transf_3"/>
    <property type="match status" value="1"/>
</dbReference>
<evidence type="ECO:0000256" key="1">
    <source>
        <dbReference type="SAM" id="MobiDB-lite"/>
    </source>
</evidence>
<name>A0ABP9DX59_9ACTN</name>
<gene>
    <name evidence="4" type="ORF">GCM10023235_41420</name>
</gene>
<reference evidence="5" key="1">
    <citation type="journal article" date="2019" name="Int. J. Syst. Evol. Microbiol.">
        <title>The Global Catalogue of Microorganisms (GCM) 10K type strain sequencing project: providing services to taxonomists for standard genome sequencing and annotation.</title>
        <authorList>
            <consortium name="The Broad Institute Genomics Platform"/>
            <consortium name="The Broad Institute Genome Sequencing Center for Infectious Disease"/>
            <person name="Wu L."/>
            <person name="Ma J."/>
        </authorList>
    </citation>
    <scope>NUCLEOTIDE SEQUENCE [LARGE SCALE GENOMIC DNA]</scope>
    <source>
        <strain evidence="5">JCM 13006</strain>
    </source>
</reference>
<sequence length="390" mass="43261">MATDQLIARPQPAVETAPAQPQRPFTTRLPSLTGLRFPAALAVFAYHAALPIPSLRFFGDDATEFRFVDLAGQAGGLGVSFFFVLSGFVLTWSARDSDTTTGFWRRRLVKIYPNYVVTWALAMALFASAYTPLRTALANLLMLQVWIPDFNTYFSVNPPSWSLGAEAIFYLAFPLLHRGFKKIPAQQLKYWVLGMVAGIIATPALAYALLPDTPTVPGGLQSSVLQYWVTYVLPPVRMMDFALGMLVAYAVRNGRWRNIGMVWSSLLLVAGYVATNYVPYLYGQRVMTIVPIALLIAAAAIADNEGRFTLFRNRAMTWLGEISFAFYLLHFIVLAYLRSLLGTRMFSTAEGVGLLLGSAVATVLLSWALYRLVETPIVRRFSKPRAKQSA</sequence>
<dbReference type="PANTHER" id="PTHR23028:SF53">
    <property type="entry name" value="ACYL_TRANSF_3 DOMAIN-CONTAINING PROTEIN"/>
    <property type="match status" value="1"/>
</dbReference>
<dbReference type="EMBL" id="BAABIS010000001">
    <property type="protein sequence ID" value="GAA4859332.1"/>
    <property type="molecule type" value="Genomic_DNA"/>
</dbReference>
<dbReference type="PANTHER" id="PTHR23028">
    <property type="entry name" value="ACETYLTRANSFERASE"/>
    <property type="match status" value="1"/>
</dbReference>
<accession>A0ABP9DX59</accession>
<proteinExistence type="predicted"/>
<comment type="caution">
    <text evidence="4">The sequence shown here is derived from an EMBL/GenBank/DDBJ whole genome shotgun (WGS) entry which is preliminary data.</text>
</comment>
<evidence type="ECO:0000313" key="5">
    <source>
        <dbReference type="Proteomes" id="UP001501752"/>
    </source>
</evidence>
<organism evidence="4 5">
    <name type="scientific">Kitasatospora terrestris</name>
    <dbReference type="NCBI Taxonomy" id="258051"/>
    <lineage>
        <taxon>Bacteria</taxon>
        <taxon>Bacillati</taxon>
        <taxon>Actinomycetota</taxon>
        <taxon>Actinomycetes</taxon>
        <taxon>Kitasatosporales</taxon>
        <taxon>Streptomycetaceae</taxon>
        <taxon>Kitasatospora</taxon>
    </lineage>
</organism>
<evidence type="ECO:0000259" key="3">
    <source>
        <dbReference type="Pfam" id="PF01757"/>
    </source>
</evidence>
<feature type="region of interest" description="Disordered" evidence="1">
    <location>
        <begin position="1"/>
        <end position="24"/>
    </location>
</feature>
<feature type="transmembrane region" description="Helical" evidence="2">
    <location>
        <begin position="112"/>
        <end position="133"/>
    </location>
</feature>
<keyword evidence="2" id="KW-0812">Transmembrane</keyword>
<keyword evidence="5" id="KW-1185">Reference proteome</keyword>
<keyword evidence="2" id="KW-0472">Membrane</keyword>
<dbReference type="Proteomes" id="UP001501752">
    <property type="component" value="Unassembled WGS sequence"/>
</dbReference>
<feature type="transmembrane region" description="Helical" evidence="2">
    <location>
        <begin position="315"/>
        <end position="337"/>
    </location>
</feature>
<feature type="domain" description="Acyltransferase 3" evidence="3">
    <location>
        <begin position="31"/>
        <end position="371"/>
    </location>
</feature>
<keyword evidence="2" id="KW-1133">Transmembrane helix</keyword>
<keyword evidence="4" id="KW-0012">Acyltransferase</keyword>
<feature type="transmembrane region" description="Helical" evidence="2">
    <location>
        <begin position="352"/>
        <end position="373"/>
    </location>
</feature>
<feature type="transmembrane region" description="Helical" evidence="2">
    <location>
        <begin position="286"/>
        <end position="303"/>
    </location>
</feature>
<feature type="transmembrane region" description="Helical" evidence="2">
    <location>
        <begin position="228"/>
        <end position="249"/>
    </location>
</feature>